<dbReference type="Proteomes" id="UP000255070">
    <property type="component" value="Unassembled WGS sequence"/>
</dbReference>
<name>A0A8B4S2Y5_COMTE</name>
<comment type="caution">
    <text evidence="1">The sequence shown here is derived from an EMBL/GenBank/DDBJ whole genome shotgun (WGS) entry which is preliminary data.</text>
</comment>
<dbReference type="GeneID" id="63999511"/>
<evidence type="ECO:0000313" key="2">
    <source>
        <dbReference type="Proteomes" id="UP000255070"/>
    </source>
</evidence>
<organism evidence="1 2">
    <name type="scientific">Comamonas testosteroni</name>
    <name type="common">Pseudomonas testosteroni</name>
    <dbReference type="NCBI Taxonomy" id="285"/>
    <lineage>
        <taxon>Bacteria</taxon>
        <taxon>Pseudomonadati</taxon>
        <taxon>Pseudomonadota</taxon>
        <taxon>Betaproteobacteria</taxon>
        <taxon>Burkholderiales</taxon>
        <taxon>Comamonadaceae</taxon>
        <taxon>Comamonas</taxon>
    </lineage>
</organism>
<dbReference type="RefSeq" id="WP_085959863.1">
    <property type="nucleotide sequence ID" value="NZ_CP067086.1"/>
</dbReference>
<dbReference type="AlphaFoldDB" id="A0A8B4S2Y5"/>
<accession>A0A8B4S2Y5</accession>
<reference evidence="1 2" key="1">
    <citation type="submission" date="2018-06" db="EMBL/GenBank/DDBJ databases">
        <authorList>
            <consortium name="Pathogen Informatics"/>
            <person name="Doyle S."/>
        </authorList>
    </citation>
    <scope>NUCLEOTIDE SEQUENCE [LARGE SCALE GENOMIC DNA]</scope>
    <source>
        <strain evidence="1 2">NCTC10698</strain>
    </source>
</reference>
<sequence>MFSPRRPERYSADSWRQFLIGSADGFHDAQGDEELLRLRQQYMSESEDLIMDFSSPDCIIRSFYQVGPQDRLITKGDNTYVGLRSH</sequence>
<protein>
    <submittedName>
        <fullName evidence="1">Uncharacterized protein</fullName>
    </submittedName>
</protein>
<keyword evidence="2" id="KW-1185">Reference proteome</keyword>
<evidence type="ECO:0000313" key="1">
    <source>
        <dbReference type="EMBL" id="SUY77474.1"/>
    </source>
</evidence>
<proteinExistence type="predicted"/>
<dbReference type="EMBL" id="UFXL01000001">
    <property type="protein sequence ID" value="SUY77474.1"/>
    <property type="molecule type" value="Genomic_DNA"/>
</dbReference>
<gene>
    <name evidence="1" type="ORF">NCTC10698_02378</name>
</gene>